<evidence type="ECO:0000313" key="3">
    <source>
        <dbReference type="Proteomes" id="UP001305521"/>
    </source>
</evidence>
<evidence type="ECO:0000313" key="2">
    <source>
        <dbReference type="EMBL" id="WPB84190.1"/>
    </source>
</evidence>
<keyword evidence="1" id="KW-0732">Signal</keyword>
<dbReference type="EMBL" id="CP137852">
    <property type="protein sequence ID" value="WPB84190.1"/>
    <property type="molecule type" value="Genomic_DNA"/>
</dbReference>
<proteinExistence type="predicted"/>
<feature type="signal peptide" evidence="1">
    <location>
        <begin position="1"/>
        <end position="22"/>
    </location>
</feature>
<dbReference type="RefSeq" id="WP_318648148.1">
    <property type="nucleotide sequence ID" value="NZ_CP137852.1"/>
</dbReference>
<gene>
    <name evidence="2" type="ORF">R9Z33_19085</name>
</gene>
<organism evidence="2 3">
    <name type="scientific">Sediminicoccus rosea</name>
    <dbReference type="NCBI Taxonomy" id="1225128"/>
    <lineage>
        <taxon>Bacteria</taxon>
        <taxon>Pseudomonadati</taxon>
        <taxon>Pseudomonadota</taxon>
        <taxon>Alphaproteobacteria</taxon>
        <taxon>Acetobacterales</taxon>
        <taxon>Roseomonadaceae</taxon>
        <taxon>Sediminicoccus</taxon>
    </lineage>
</organism>
<evidence type="ECO:0000256" key="1">
    <source>
        <dbReference type="SAM" id="SignalP"/>
    </source>
</evidence>
<accession>A0ABZ0PGA2</accession>
<reference evidence="2 3" key="1">
    <citation type="submission" date="2023-11" db="EMBL/GenBank/DDBJ databases">
        <title>Arctic aerobic anoxygenic photoheterotroph Sediminicoccus rosea KRV36 adapts its photosynthesis to long days of polar summer.</title>
        <authorList>
            <person name="Tomasch J."/>
            <person name="Kopejtka K."/>
            <person name="Bily T."/>
            <person name="Gardiner A.T."/>
            <person name="Gardian Z."/>
            <person name="Shivaramu S."/>
            <person name="Koblizek M."/>
            <person name="Engelhardt F."/>
            <person name="Kaftan D."/>
        </authorList>
    </citation>
    <scope>NUCLEOTIDE SEQUENCE [LARGE SCALE GENOMIC DNA]</scope>
    <source>
        <strain evidence="2 3">R-30</strain>
    </source>
</reference>
<protein>
    <submittedName>
        <fullName evidence="2">Uncharacterized protein</fullName>
    </submittedName>
</protein>
<keyword evidence="3" id="KW-1185">Reference proteome</keyword>
<dbReference type="Proteomes" id="UP001305521">
    <property type="component" value="Chromosome"/>
</dbReference>
<feature type="chain" id="PRO_5046645248" evidence="1">
    <location>
        <begin position="23"/>
        <end position="112"/>
    </location>
</feature>
<name>A0ABZ0PGA2_9PROT</name>
<sequence length="112" mass="12196">MSFRRLILAAALTAGLSSVAQAQCDRRFTLNNQSGTTISQFYFGSSAQRAWGADQLGSNVLPNGRSVRYETRHSGRNDFKVVWANGQTAELMNIDICATSEIVATPRGIVAR</sequence>